<evidence type="ECO:0000313" key="5">
    <source>
        <dbReference type="Proteomes" id="UP001589788"/>
    </source>
</evidence>
<dbReference type="Gene3D" id="2.160.10.10">
    <property type="entry name" value="Hexapeptide repeat proteins"/>
    <property type="match status" value="1"/>
</dbReference>
<keyword evidence="2" id="KW-0808">Transferase</keyword>
<dbReference type="Proteomes" id="UP001589788">
    <property type="component" value="Unassembled WGS sequence"/>
</dbReference>
<dbReference type="Pfam" id="PF14602">
    <property type="entry name" value="Hexapep_2"/>
    <property type="match status" value="1"/>
</dbReference>
<evidence type="ECO:0000313" key="4">
    <source>
        <dbReference type="EMBL" id="MFC0081725.1"/>
    </source>
</evidence>
<evidence type="ECO:0000256" key="2">
    <source>
        <dbReference type="ARBA" id="ARBA00022679"/>
    </source>
</evidence>
<name>A0ABV6C1Z7_9ACTN</name>
<dbReference type="PANTHER" id="PTHR23416:SF23">
    <property type="entry name" value="ACETYLTRANSFERASE C18B11.09C-RELATED"/>
    <property type="match status" value="1"/>
</dbReference>
<comment type="caution">
    <text evidence="4">The sequence shown here is derived from an EMBL/GenBank/DDBJ whole genome shotgun (WGS) entry which is preliminary data.</text>
</comment>
<protein>
    <submittedName>
        <fullName evidence="4">DapH/DapD/GlmU-related protein</fullName>
    </submittedName>
</protein>
<accession>A0ABV6C1Z7</accession>
<reference evidence="4 5" key="1">
    <citation type="submission" date="2024-09" db="EMBL/GenBank/DDBJ databases">
        <authorList>
            <person name="Sun Q."/>
            <person name="Mori K."/>
        </authorList>
    </citation>
    <scope>NUCLEOTIDE SEQUENCE [LARGE SCALE GENOMIC DNA]</scope>
    <source>
        <strain evidence="4 5">JCM 15389</strain>
    </source>
</reference>
<dbReference type="EMBL" id="JBHLYQ010000045">
    <property type="protein sequence ID" value="MFC0081725.1"/>
    <property type="molecule type" value="Genomic_DNA"/>
</dbReference>
<dbReference type="PROSITE" id="PS00101">
    <property type="entry name" value="HEXAPEP_TRANSFERASES"/>
    <property type="match status" value="1"/>
</dbReference>
<dbReference type="InterPro" id="IPR051159">
    <property type="entry name" value="Hexapeptide_acetyltransf"/>
</dbReference>
<comment type="similarity">
    <text evidence="1">Belongs to the transferase hexapeptide repeat family.</text>
</comment>
<evidence type="ECO:0000256" key="1">
    <source>
        <dbReference type="ARBA" id="ARBA00007274"/>
    </source>
</evidence>
<dbReference type="CDD" id="cd04647">
    <property type="entry name" value="LbH_MAT_like"/>
    <property type="match status" value="1"/>
</dbReference>
<keyword evidence="3" id="KW-0677">Repeat</keyword>
<dbReference type="SUPFAM" id="SSF51161">
    <property type="entry name" value="Trimeric LpxA-like enzymes"/>
    <property type="match status" value="1"/>
</dbReference>
<gene>
    <name evidence="4" type="ORF">ACFFRE_06150</name>
</gene>
<dbReference type="InterPro" id="IPR011004">
    <property type="entry name" value="Trimer_LpxA-like_sf"/>
</dbReference>
<evidence type="ECO:0000256" key="3">
    <source>
        <dbReference type="ARBA" id="ARBA00022737"/>
    </source>
</evidence>
<dbReference type="InterPro" id="IPR018357">
    <property type="entry name" value="Hexapep_transf_CS"/>
</dbReference>
<keyword evidence="5" id="KW-1185">Reference proteome</keyword>
<sequence>MRVDERPERAGRPGRQWLVARRARLEQRARRAIAAALHAGWAWAGQYGAVGPDHPWAKRFGAFGEGSVLCFPPGTVYNERYIRIGRGTMVGPYVTLSAGIAPGQRMLTDPVVRIGDRVVLGRGSHVVGHLAIEIGDDVQTGPYCYVTDQNHGYEDLGEPIGTQRPTEAPVSIGAGSWLGAGVVVLPGARIGRHVVVGAGSVVTGELPDNCVAVGAPARVVRAYHDGEGWRPRRRAVGSWWLQAGEGGADG</sequence>
<proteinExistence type="inferred from homology"/>
<organism evidence="4 5">
    <name type="scientific">Aciditerrimonas ferrireducens</name>
    <dbReference type="NCBI Taxonomy" id="667306"/>
    <lineage>
        <taxon>Bacteria</taxon>
        <taxon>Bacillati</taxon>
        <taxon>Actinomycetota</taxon>
        <taxon>Acidimicrobiia</taxon>
        <taxon>Acidimicrobiales</taxon>
        <taxon>Acidimicrobiaceae</taxon>
        <taxon>Aciditerrimonas</taxon>
    </lineage>
</organism>
<dbReference type="Pfam" id="PF00132">
    <property type="entry name" value="Hexapep"/>
    <property type="match status" value="1"/>
</dbReference>
<dbReference type="RefSeq" id="WP_377789008.1">
    <property type="nucleotide sequence ID" value="NZ_JBHLYQ010000045.1"/>
</dbReference>
<dbReference type="PANTHER" id="PTHR23416">
    <property type="entry name" value="SIALIC ACID SYNTHASE-RELATED"/>
    <property type="match status" value="1"/>
</dbReference>
<dbReference type="InterPro" id="IPR001451">
    <property type="entry name" value="Hexapep"/>
</dbReference>